<keyword evidence="1" id="KW-0812">Transmembrane</keyword>
<feature type="transmembrane region" description="Helical" evidence="1">
    <location>
        <begin position="408"/>
        <end position="428"/>
    </location>
</feature>
<dbReference type="OrthoDB" id="6068876at2759"/>
<evidence type="ECO:0000256" key="1">
    <source>
        <dbReference type="SAM" id="Phobius"/>
    </source>
</evidence>
<organism evidence="3 4">
    <name type="scientific">Mytilus galloprovincialis</name>
    <name type="common">Mediterranean mussel</name>
    <dbReference type="NCBI Taxonomy" id="29158"/>
    <lineage>
        <taxon>Eukaryota</taxon>
        <taxon>Metazoa</taxon>
        <taxon>Spiralia</taxon>
        <taxon>Lophotrochozoa</taxon>
        <taxon>Mollusca</taxon>
        <taxon>Bivalvia</taxon>
        <taxon>Autobranchia</taxon>
        <taxon>Pteriomorphia</taxon>
        <taxon>Mytilida</taxon>
        <taxon>Mytiloidea</taxon>
        <taxon>Mytilidae</taxon>
        <taxon>Mytilinae</taxon>
        <taxon>Mytilus</taxon>
    </lineage>
</organism>
<accession>A0A8B6DJ06</accession>
<dbReference type="Proteomes" id="UP000596742">
    <property type="component" value="Unassembled WGS sequence"/>
</dbReference>
<dbReference type="EMBL" id="UYJE01003501">
    <property type="protein sequence ID" value="VDI19821.1"/>
    <property type="molecule type" value="Genomic_DNA"/>
</dbReference>
<gene>
    <name evidence="3" type="ORF">MGAL_10B081722</name>
</gene>
<reference evidence="3" key="1">
    <citation type="submission" date="2018-11" db="EMBL/GenBank/DDBJ databases">
        <authorList>
            <person name="Alioto T."/>
            <person name="Alioto T."/>
        </authorList>
    </citation>
    <scope>NUCLEOTIDE SEQUENCE</scope>
</reference>
<comment type="caution">
    <text evidence="3">The sequence shown here is derived from an EMBL/GenBank/DDBJ whole genome shotgun (WGS) entry which is preliminary data.</text>
</comment>
<feature type="signal peptide" evidence="2">
    <location>
        <begin position="1"/>
        <end position="22"/>
    </location>
</feature>
<keyword evidence="2" id="KW-0732">Signal</keyword>
<feature type="chain" id="PRO_5032473907" evidence="2">
    <location>
        <begin position="23"/>
        <end position="429"/>
    </location>
</feature>
<keyword evidence="1" id="KW-0472">Membrane</keyword>
<proteinExistence type="predicted"/>
<protein>
    <submittedName>
        <fullName evidence="3">Uncharacterized protein</fullName>
    </submittedName>
</protein>
<keyword evidence="1" id="KW-1133">Transmembrane helix</keyword>
<name>A0A8B6DJ06_MYTGA</name>
<evidence type="ECO:0000313" key="3">
    <source>
        <dbReference type="EMBL" id="VDI19821.1"/>
    </source>
</evidence>
<evidence type="ECO:0000313" key="4">
    <source>
        <dbReference type="Proteomes" id="UP000596742"/>
    </source>
</evidence>
<dbReference type="AlphaFoldDB" id="A0A8B6DJ06"/>
<evidence type="ECO:0000256" key="2">
    <source>
        <dbReference type="SAM" id="SignalP"/>
    </source>
</evidence>
<keyword evidence="4" id="KW-1185">Reference proteome</keyword>
<sequence>MFTMESILITFTCFTMILQSVAQSVQPRQPQQPGQAVQPGPRQAFPMNTRQNQGRIQAQNVPQSTLPGNPPVSQQGNILRQADSCVMEVISISSNCFQNAGYQLQLVDAVISNGTITPLPPNANLLDLRRALCNIRPQVIQCIIPATLNKRGAGSCTDPLEFNFAENQVVRRLSSLQDMCGAGTSNTNSGNLPTSRPCIQTANRDLQGCYGKIGLTADMFISNETEIKGAIIGKDNPAASKFCGLRGKLFGCMRDVLDNCAGAAEYLLLTGYDHSSMEASIEVLCDDIEVYIDGLQCFQEATTDVKNCMDKMSSGMIDLAARQIEFGMNQTAFFKEYCTIRVSHLQCDMGAWTRKCSPASVGLKNEYECRLLPKTCQNDQSLQKTLANDACSIDNFARKLRQVSGAPFTRATTFTISITTIILSAIFML</sequence>